<feature type="transmembrane region" description="Helical" evidence="8">
    <location>
        <begin position="266"/>
        <end position="287"/>
    </location>
</feature>
<feature type="transmembrane region" description="Helical" evidence="8">
    <location>
        <begin position="302"/>
        <end position="323"/>
    </location>
</feature>
<dbReference type="AlphaFoldDB" id="A0A285B2D3"/>
<dbReference type="GO" id="GO:0016020">
    <property type="term" value="C:membrane"/>
    <property type="evidence" value="ECO:0007669"/>
    <property type="project" value="UniProtKB-SubCell"/>
</dbReference>
<dbReference type="EMBL" id="FZTC01000017">
    <property type="protein sequence ID" value="SNU35119.1"/>
    <property type="molecule type" value="Genomic_DNA"/>
</dbReference>
<dbReference type="RefSeq" id="WP_098140594.1">
    <property type="nucleotide sequence ID" value="NZ_CBCSJA010000012.1"/>
</dbReference>
<keyword evidence="6 8" id="KW-1133">Transmembrane helix</keyword>
<comment type="similarity">
    <text evidence="2">Belongs to the major facilitator superfamily. Sugar transporter (TC 2.A.1.1) family.</text>
</comment>
<evidence type="ECO:0000256" key="6">
    <source>
        <dbReference type="ARBA" id="ARBA00022989"/>
    </source>
</evidence>
<dbReference type="InterPro" id="IPR036259">
    <property type="entry name" value="MFS_trans_sf"/>
</dbReference>
<evidence type="ECO:0000256" key="4">
    <source>
        <dbReference type="ARBA" id="ARBA00022475"/>
    </source>
</evidence>
<feature type="transmembrane region" description="Helical" evidence="8">
    <location>
        <begin position="61"/>
        <end position="82"/>
    </location>
</feature>
<evidence type="ECO:0000256" key="8">
    <source>
        <dbReference type="SAM" id="Phobius"/>
    </source>
</evidence>
<feature type="transmembrane region" description="Helical" evidence="8">
    <location>
        <begin position="353"/>
        <end position="375"/>
    </location>
</feature>
<keyword evidence="4" id="KW-1003">Cell membrane</keyword>
<keyword evidence="5 8" id="KW-0812">Transmembrane</keyword>
<evidence type="ECO:0000256" key="1">
    <source>
        <dbReference type="ARBA" id="ARBA00004141"/>
    </source>
</evidence>
<sequence length="459" mass="49624">MEQIAKPHCGARLDRLPDCRWHSAMFAMVAFGLLVCWSNAVGGLILAQLKVLGWTDNSTTATFSAITTAGMFLGALGGGIIGDKIGRKNAFILYEAIHIVAMVVGAFSPNMTFLIASRFVMGVGLGALLVTLFAGFTEYMPGRNRGTWSSRVSFIGNWSYPLCSLIAMVLTPLISAEWNWRVQLLIPAMLSLIATVIAWRSFPESPRWLESRGRYEEAEEVMRAIEERVVLQTGKPLPPVVIEDDGKAPRAVPYSALLTGVLLKRVILGSFVLIAMNVVQYTLINWLPTIFMTQGINLKDSIVLNTMSMFGAPFGIFIAMLVMDKIPRKTMGVGLLVLIAVLGYIYSLQTSMLLITLIGFFLITFVYMYVCYASAVYVPEIWPTEAKLRGSGLANAVGRISGIAAPYAVAVLLNGYGVTGVFVLLGAVSIIVAVAIATIGIETKGVSVESLGIDAVTSK</sequence>
<evidence type="ECO:0000256" key="3">
    <source>
        <dbReference type="ARBA" id="ARBA00022448"/>
    </source>
</evidence>
<name>A0A285B2D3_9ENTR</name>
<evidence type="ECO:0000259" key="9">
    <source>
        <dbReference type="PROSITE" id="PS50850"/>
    </source>
</evidence>
<feature type="transmembrane region" description="Helical" evidence="8">
    <location>
        <begin position="182"/>
        <end position="202"/>
    </location>
</feature>
<feature type="transmembrane region" description="Helical" evidence="8">
    <location>
        <begin position="158"/>
        <end position="176"/>
    </location>
</feature>
<dbReference type="FunFam" id="1.20.1250.20:FF:000209">
    <property type="entry name" value="Transporter, MFS superfamily protein"/>
    <property type="match status" value="1"/>
</dbReference>
<evidence type="ECO:0000256" key="5">
    <source>
        <dbReference type="ARBA" id="ARBA00022692"/>
    </source>
</evidence>
<dbReference type="InterPro" id="IPR020846">
    <property type="entry name" value="MFS_dom"/>
</dbReference>
<dbReference type="PROSITE" id="PS50850">
    <property type="entry name" value="MFS"/>
    <property type="match status" value="1"/>
</dbReference>
<feature type="transmembrane region" description="Helical" evidence="8">
    <location>
        <begin position="21"/>
        <end position="49"/>
    </location>
</feature>
<dbReference type="GO" id="GO:0022857">
    <property type="term" value="F:transmembrane transporter activity"/>
    <property type="evidence" value="ECO:0007669"/>
    <property type="project" value="InterPro"/>
</dbReference>
<feature type="transmembrane region" description="Helical" evidence="8">
    <location>
        <begin position="330"/>
        <end position="347"/>
    </location>
</feature>
<dbReference type="PANTHER" id="PTHR23511">
    <property type="entry name" value="SYNAPTIC VESICLE GLYCOPROTEIN 2"/>
    <property type="match status" value="1"/>
</dbReference>
<gene>
    <name evidence="10" type="primary">ydjK</name>
    <name evidence="10" type="ORF">KOSB73_240286</name>
</gene>
<comment type="subcellular location">
    <subcellularLocation>
        <location evidence="1">Membrane</location>
        <topology evidence="1">Multi-pass membrane protein</topology>
    </subcellularLocation>
</comment>
<reference evidence="11" key="1">
    <citation type="submission" date="2017-08" db="EMBL/GenBank/DDBJ databases">
        <authorList>
            <person name="Brisse S."/>
        </authorList>
    </citation>
    <scope>NUCLEOTIDE SEQUENCE [LARGE SCALE GENOMIC DNA]</scope>
    <source>
        <strain evidence="11">06D021</strain>
    </source>
</reference>
<feature type="transmembrane region" description="Helical" evidence="8">
    <location>
        <begin position="113"/>
        <end position="137"/>
    </location>
</feature>
<feature type="transmembrane region" description="Helical" evidence="8">
    <location>
        <begin position="396"/>
        <end position="416"/>
    </location>
</feature>
<dbReference type="InterPro" id="IPR005828">
    <property type="entry name" value="MFS_sugar_transport-like"/>
</dbReference>
<dbReference type="Pfam" id="PF00083">
    <property type="entry name" value="Sugar_tr"/>
    <property type="match status" value="1"/>
</dbReference>
<dbReference type="Gene3D" id="1.20.1250.20">
    <property type="entry name" value="MFS general substrate transporter like domains"/>
    <property type="match status" value="1"/>
</dbReference>
<keyword evidence="3" id="KW-0813">Transport</keyword>
<feature type="transmembrane region" description="Helical" evidence="8">
    <location>
        <begin position="422"/>
        <end position="441"/>
    </location>
</feature>
<organism evidence="10 11">
    <name type="scientific">Klebsiella grimontii</name>
    <dbReference type="NCBI Taxonomy" id="2058152"/>
    <lineage>
        <taxon>Bacteria</taxon>
        <taxon>Pseudomonadati</taxon>
        <taxon>Pseudomonadota</taxon>
        <taxon>Gammaproteobacteria</taxon>
        <taxon>Enterobacterales</taxon>
        <taxon>Enterobacteriaceae</taxon>
        <taxon>Klebsiella/Raoultella group</taxon>
        <taxon>Klebsiella</taxon>
    </lineage>
</organism>
<evidence type="ECO:0000313" key="10">
    <source>
        <dbReference type="EMBL" id="SNU35119.1"/>
    </source>
</evidence>
<keyword evidence="7 8" id="KW-0472">Membrane</keyword>
<dbReference type="SUPFAM" id="SSF103473">
    <property type="entry name" value="MFS general substrate transporter"/>
    <property type="match status" value="1"/>
</dbReference>
<evidence type="ECO:0000256" key="2">
    <source>
        <dbReference type="ARBA" id="ARBA00010992"/>
    </source>
</evidence>
<feature type="domain" description="Major facilitator superfamily (MFS) profile" evidence="9">
    <location>
        <begin position="24"/>
        <end position="444"/>
    </location>
</feature>
<evidence type="ECO:0000256" key="7">
    <source>
        <dbReference type="ARBA" id="ARBA00023136"/>
    </source>
</evidence>
<feature type="transmembrane region" description="Helical" evidence="8">
    <location>
        <begin position="89"/>
        <end position="107"/>
    </location>
</feature>
<dbReference type="PANTHER" id="PTHR23511:SF34">
    <property type="entry name" value="SYNAPTIC VESICLE GLYCOPROTEIN 2"/>
    <property type="match status" value="1"/>
</dbReference>
<evidence type="ECO:0000313" key="11">
    <source>
        <dbReference type="Proteomes" id="UP000220639"/>
    </source>
</evidence>
<proteinExistence type="inferred from homology"/>
<dbReference type="CDD" id="cd17316">
    <property type="entry name" value="MFS_SV2_like"/>
    <property type="match status" value="1"/>
</dbReference>
<protein>
    <submittedName>
        <fullName evidence="10">Putative transporter MFS superfamily</fullName>
    </submittedName>
</protein>
<dbReference type="Proteomes" id="UP000220639">
    <property type="component" value="Unassembled WGS sequence"/>
</dbReference>
<accession>A0A285B2D3</accession>